<organism evidence="3 4">
    <name type="scientific">Loxostege sticticalis</name>
    <name type="common">Beet webworm moth</name>
    <dbReference type="NCBI Taxonomy" id="481309"/>
    <lineage>
        <taxon>Eukaryota</taxon>
        <taxon>Metazoa</taxon>
        <taxon>Ecdysozoa</taxon>
        <taxon>Arthropoda</taxon>
        <taxon>Hexapoda</taxon>
        <taxon>Insecta</taxon>
        <taxon>Pterygota</taxon>
        <taxon>Neoptera</taxon>
        <taxon>Endopterygota</taxon>
        <taxon>Lepidoptera</taxon>
        <taxon>Glossata</taxon>
        <taxon>Ditrysia</taxon>
        <taxon>Pyraloidea</taxon>
        <taxon>Crambidae</taxon>
        <taxon>Pyraustinae</taxon>
        <taxon>Loxostege</taxon>
    </lineage>
</organism>
<protein>
    <recommendedName>
        <fullName evidence="2">FP protein C-terminal domain-containing protein</fullName>
    </recommendedName>
</protein>
<keyword evidence="1" id="KW-0175">Coiled coil</keyword>
<evidence type="ECO:0000313" key="4">
    <source>
        <dbReference type="Proteomes" id="UP001549921"/>
    </source>
</evidence>
<dbReference type="EMBL" id="JBEDNZ010000011">
    <property type="protein sequence ID" value="KAL0832346.1"/>
    <property type="molecule type" value="Genomic_DNA"/>
</dbReference>
<accession>A0ABD0T4E1</accession>
<proteinExistence type="predicted"/>
<dbReference type="Proteomes" id="UP001549921">
    <property type="component" value="Unassembled WGS sequence"/>
</dbReference>
<comment type="caution">
    <text evidence="3">The sequence shown here is derived from an EMBL/GenBank/DDBJ whole genome shotgun (WGS) entry which is preliminary data.</text>
</comment>
<dbReference type="AlphaFoldDB" id="A0ABD0T4E1"/>
<dbReference type="InterPro" id="IPR057251">
    <property type="entry name" value="FP_C"/>
</dbReference>
<name>A0ABD0T4E1_LOXSC</name>
<evidence type="ECO:0000256" key="1">
    <source>
        <dbReference type="SAM" id="Coils"/>
    </source>
</evidence>
<reference evidence="3 4" key="1">
    <citation type="submission" date="2024-06" db="EMBL/GenBank/DDBJ databases">
        <title>A chromosome-level genome assembly of beet webworm, Loxostege sticticalis.</title>
        <authorList>
            <person name="Zhang Y."/>
        </authorList>
    </citation>
    <scope>NUCLEOTIDE SEQUENCE [LARGE SCALE GENOMIC DNA]</scope>
    <source>
        <strain evidence="3">AQ028</strain>
        <tissue evidence="3">Male pupae</tissue>
    </source>
</reference>
<evidence type="ECO:0000313" key="3">
    <source>
        <dbReference type="EMBL" id="KAL0832346.1"/>
    </source>
</evidence>
<evidence type="ECO:0000259" key="2">
    <source>
        <dbReference type="Pfam" id="PF25298"/>
    </source>
</evidence>
<gene>
    <name evidence="3" type="ORF">ABMA28_001779</name>
</gene>
<feature type="coiled-coil region" evidence="1">
    <location>
        <begin position="80"/>
        <end position="128"/>
    </location>
</feature>
<dbReference type="Pfam" id="PF25298">
    <property type="entry name" value="Baculo_FP_2nd"/>
    <property type="match status" value="1"/>
</dbReference>
<sequence length="292" mass="33096">MSHAADITDMSICEIQDNNNTVAAGELTPPNVYARPKAVTKEDFRAFKDEIRELITSLFSAQQKEIKTSATTLLEIKDSNTNIEKAVSILSAQYKDLNNQISQLETKCKEEKERVHLLEERIESLQIGSRKANFEIKNVPRRQGETKEDLVDMALQLSSTIGGNLKRENLVDIYRIRGKKEQRNTPIVVETLSALLKSDILRLSKIFNVKTKGKICAKHLGLRTSEDTPVFISEQLTTKGARLHYLARDLAKSAQYKFCWTAYGRVYVRKTETSPIICITSEAQVHQLLLNK</sequence>
<feature type="domain" description="FP protein C-terminal" evidence="2">
    <location>
        <begin position="237"/>
        <end position="288"/>
    </location>
</feature>